<gene>
    <name evidence="4" type="primary">cyaY</name>
    <name evidence="4" type="ORF">AK812_SmicGene8633</name>
</gene>
<dbReference type="GO" id="GO:0006826">
    <property type="term" value="P:iron ion transport"/>
    <property type="evidence" value="ECO:0007669"/>
    <property type="project" value="UniProtKB-KW"/>
</dbReference>
<dbReference type="PROSITE" id="PS50810">
    <property type="entry name" value="FRATAXIN_2"/>
    <property type="match status" value="1"/>
</dbReference>
<dbReference type="SMART" id="SM01219">
    <property type="entry name" value="Frataxin_Cyay"/>
    <property type="match status" value="1"/>
</dbReference>
<dbReference type="InterPro" id="IPR036524">
    <property type="entry name" value="Frataxin/CyaY_sf"/>
</dbReference>
<dbReference type="AlphaFoldDB" id="A0A1Q9EKB6"/>
<sequence>MRAQRLAAVCRLRALSLQGPATRPCWRHLQLPSLAVPQRSFSTGRGDVEGGSAGISETEFHAKADESLQGMHDAVDAGNLDCIDDLGYEDGVLTVKLESGKSFVINKHYATRQIWYASPVTGALYFSYQEDGMWRTTNSNAELVAQFLEDLVKECPEAANLFHALYAVFYKTARALSALNEEETIELTSDPKAPLVGYAFKIQDHAMAGQVYQGKIAKGDQIAP</sequence>
<dbReference type="GO" id="GO:0005739">
    <property type="term" value="C:mitochondrion"/>
    <property type="evidence" value="ECO:0007669"/>
    <property type="project" value="TreeGrafter"/>
</dbReference>
<evidence type="ECO:0000256" key="1">
    <source>
        <dbReference type="ARBA" id="ARBA00008183"/>
    </source>
</evidence>
<organism evidence="4 5">
    <name type="scientific">Symbiodinium microadriaticum</name>
    <name type="common">Dinoflagellate</name>
    <name type="synonym">Zooxanthella microadriatica</name>
    <dbReference type="NCBI Taxonomy" id="2951"/>
    <lineage>
        <taxon>Eukaryota</taxon>
        <taxon>Sar</taxon>
        <taxon>Alveolata</taxon>
        <taxon>Dinophyceae</taxon>
        <taxon>Suessiales</taxon>
        <taxon>Symbiodiniaceae</taxon>
        <taxon>Symbiodinium</taxon>
    </lineage>
</organism>
<dbReference type="GO" id="GO:0008199">
    <property type="term" value="F:ferric iron binding"/>
    <property type="evidence" value="ECO:0007669"/>
    <property type="project" value="InterPro"/>
</dbReference>
<dbReference type="GO" id="GO:0016226">
    <property type="term" value="P:iron-sulfur cluster assembly"/>
    <property type="evidence" value="ECO:0007669"/>
    <property type="project" value="InterPro"/>
</dbReference>
<dbReference type="OMA" id="FASEPRW"/>
<evidence type="ECO:0000313" key="5">
    <source>
        <dbReference type="Proteomes" id="UP000186817"/>
    </source>
</evidence>
<dbReference type="OrthoDB" id="1897642at2759"/>
<protein>
    <submittedName>
        <fullName evidence="4">Protein CyaY</fullName>
    </submittedName>
</protein>
<keyword evidence="2" id="KW-0813">Transport</keyword>
<name>A0A1Q9EKB6_SYMMI</name>
<keyword evidence="3" id="KW-0408">Iron</keyword>
<dbReference type="GO" id="GO:0008198">
    <property type="term" value="F:ferrous iron binding"/>
    <property type="evidence" value="ECO:0007669"/>
    <property type="project" value="TreeGrafter"/>
</dbReference>
<keyword evidence="2" id="KW-0410">Iron transport</keyword>
<dbReference type="NCBIfam" id="TIGR03421">
    <property type="entry name" value="FeS_CyaY"/>
    <property type="match status" value="1"/>
</dbReference>
<dbReference type="InterPro" id="IPR020895">
    <property type="entry name" value="Frataxin_CS"/>
</dbReference>
<evidence type="ECO:0000313" key="4">
    <source>
        <dbReference type="EMBL" id="OLQ07894.1"/>
    </source>
</evidence>
<dbReference type="GO" id="GO:0051537">
    <property type="term" value="F:2 iron, 2 sulfur cluster binding"/>
    <property type="evidence" value="ECO:0007669"/>
    <property type="project" value="TreeGrafter"/>
</dbReference>
<accession>A0A1Q9EKB6</accession>
<proteinExistence type="inferred from homology"/>
<dbReference type="Pfam" id="PF01491">
    <property type="entry name" value="Frataxin_Cyay"/>
    <property type="match status" value="1"/>
</dbReference>
<dbReference type="SUPFAM" id="SSF55387">
    <property type="entry name" value="Frataxin/Nqo15-like"/>
    <property type="match status" value="1"/>
</dbReference>
<dbReference type="PANTHER" id="PTHR16821:SF2">
    <property type="entry name" value="FRATAXIN, MITOCHONDRIAL"/>
    <property type="match status" value="1"/>
</dbReference>
<keyword evidence="5" id="KW-1185">Reference proteome</keyword>
<dbReference type="GO" id="GO:0004322">
    <property type="term" value="F:ferroxidase activity"/>
    <property type="evidence" value="ECO:0007669"/>
    <property type="project" value="TreeGrafter"/>
</dbReference>
<dbReference type="Gene3D" id="3.30.920.10">
    <property type="entry name" value="Frataxin/CyaY"/>
    <property type="match status" value="1"/>
</dbReference>
<dbReference type="GO" id="GO:0034986">
    <property type="term" value="F:iron chaperone activity"/>
    <property type="evidence" value="ECO:0007669"/>
    <property type="project" value="TreeGrafter"/>
</dbReference>
<dbReference type="EMBL" id="LSRX01000129">
    <property type="protein sequence ID" value="OLQ07894.1"/>
    <property type="molecule type" value="Genomic_DNA"/>
</dbReference>
<dbReference type="InterPro" id="IPR002908">
    <property type="entry name" value="Frataxin/CyaY"/>
</dbReference>
<reference evidence="4 5" key="1">
    <citation type="submission" date="2016-02" db="EMBL/GenBank/DDBJ databases">
        <title>Genome analysis of coral dinoflagellate symbionts highlights evolutionary adaptations to a symbiotic lifestyle.</title>
        <authorList>
            <person name="Aranda M."/>
            <person name="Li Y."/>
            <person name="Liew Y.J."/>
            <person name="Baumgarten S."/>
            <person name="Simakov O."/>
            <person name="Wilson M."/>
            <person name="Piel J."/>
            <person name="Ashoor H."/>
            <person name="Bougouffa S."/>
            <person name="Bajic V.B."/>
            <person name="Ryu T."/>
            <person name="Ravasi T."/>
            <person name="Bayer T."/>
            <person name="Micklem G."/>
            <person name="Kim H."/>
            <person name="Bhak J."/>
            <person name="Lajeunesse T.C."/>
            <person name="Voolstra C.R."/>
        </authorList>
    </citation>
    <scope>NUCLEOTIDE SEQUENCE [LARGE SCALE GENOMIC DNA]</scope>
    <source>
        <strain evidence="4 5">CCMP2467</strain>
    </source>
</reference>
<comment type="similarity">
    <text evidence="1">Belongs to the frataxin family.</text>
</comment>
<dbReference type="PANTHER" id="PTHR16821">
    <property type="entry name" value="FRATAXIN"/>
    <property type="match status" value="1"/>
</dbReference>
<dbReference type="Proteomes" id="UP000186817">
    <property type="component" value="Unassembled WGS sequence"/>
</dbReference>
<keyword evidence="2" id="KW-0406">Ion transport</keyword>
<comment type="caution">
    <text evidence="4">The sequence shown here is derived from an EMBL/GenBank/DDBJ whole genome shotgun (WGS) entry which is preliminary data.</text>
</comment>
<evidence type="ECO:0000256" key="3">
    <source>
        <dbReference type="ARBA" id="ARBA00023004"/>
    </source>
</evidence>
<evidence type="ECO:0000256" key="2">
    <source>
        <dbReference type="ARBA" id="ARBA00022496"/>
    </source>
</evidence>
<dbReference type="PROSITE" id="PS01344">
    <property type="entry name" value="FRATAXIN_1"/>
    <property type="match status" value="1"/>
</dbReference>
<dbReference type="GO" id="GO:0006879">
    <property type="term" value="P:intracellular iron ion homeostasis"/>
    <property type="evidence" value="ECO:0007669"/>
    <property type="project" value="TreeGrafter"/>
</dbReference>